<organism evidence="1 2">
    <name type="scientific">Alternaria alternata</name>
    <name type="common">Alternaria rot fungus</name>
    <name type="synonym">Torula alternata</name>
    <dbReference type="NCBI Taxonomy" id="5599"/>
    <lineage>
        <taxon>Eukaryota</taxon>
        <taxon>Fungi</taxon>
        <taxon>Dikarya</taxon>
        <taxon>Ascomycota</taxon>
        <taxon>Pezizomycotina</taxon>
        <taxon>Dothideomycetes</taxon>
        <taxon>Pleosporomycetidae</taxon>
        <taxon>Pleosporales</taxon>
        <taxon>Pleosporineae</taxon>
        <taxon>Pleosporaceae</taxon>
        <taxon>Alternaria</taxon>
        <taxon>Alternaria sect. Alternaria</taxon>
        <taxon>Alternaria alternata complex</taxon>
    </lineage>
</organism>
<dbReference type="KEGG" id="aalt:CC77DRAFT_493309"/>
<dbReference type="RefSeq" id="XP_018380209.1">
    <property type="nucleotide sequence ID" value="XM_018531904.1"/>
</dbReference>
<dbReference type="VEuPathDB" id="FungiDB:CC77DRAFT_493309"/>
<dbReference type="AlphaFoldDB" id="A0A177D5K3"/>
<name>A0A177D5K3_ALTAL</name>
<dbReference type="GeneID" id="29117498"/>
<sequence length="155" mass="17653">MLSPLYFTASRTLVRKIGGERLERNNVFGHLLLPKVQSAWFKQLCAVKPRVPLLCGAWRVPCRCGLNCNSSKWPEKSGLFVLLLIRLQLRVADIPSLEQNRIRHVQDVYLATGQLARLLSDRLLRSYSREYLSGFPACTRGNRSSRHVFTGPFSP</sequence>
<reference evidence="1 2" key="1">
    <citation type="submission" date="2016-05" db="EMBL/GenBank/DDBJ databases">
        <title>Comparative analysis of secretome profiles of manganese(II)-oxidizing ascomycete fungi.</title>
        <authorList>
            <consortium name="DOE Joint Genome Institute"/>
            <person name="Zeiner C.A."/>
            <person name="Purvine S.O."/>
            <person name="Zink E.M."/>
            <person name="Wu S."/>
            <person name="Pasa-Tolic L."/>
            <person name="Chaput D.L."/>
            <person name="Haridas S."/>
            <person name="Grigoriev I.V."/>
            <person name="Santelli C.M."/>
            <person name="Hansel C.M."/>
        </authorList>
    </citation>
    <scope>NUCLEOTIDE SEQUENCE [LARGE SCALE GENOMIC DNA]</scope>
    <source>
        <strain evidence="1 2">SRC1lrK2f</strain>
    </source>
</reference>
<protein>
    <submittedName>
        <fullName evidence="1">Uncharacterized protein</fullName>
    </submittedName>
</protein>
<proteinExistence type="predicted"/>
<keyword evidence="2" id="KW-1185">Reference proteome</keyword>
<evidence type="ECO:0000313" key="2">
    <source>
        <dbReference type="Proteomes" id="UP000077248"/>
    </source>
</evidence>
<evidence type="ECO:0000313" key="1">
    <source>
        <dbReference type="EMBL" id="OAG14788.1"/>
    </source>
</evidence>
<dbReference type="Proteomes" id="UP000077248">
    <property type="component" value="Unassembled WGS sequence"/>
</dbReference>
<accession>A0A177D5K3</accession>
<dbReference type="EMBL" id="KV441497">
    <property type="protein sequence ID" value="OAG14788.1"/>
    <property type="molecule type" value="Genomic_DNA"/>
</dbReference>
<gene>
    <name evidence="1" type="ORF">CC77DRAFT_493309</name>
</gene>